<dbReference type="InterPro" id="IPR024041">
    <property type="entry name" value="NH4_transpt_AmtB-like_dom"/>
</dbReference>
<feature type="transmembrane region" description="Helical" evidence="10">
    <location>
        <begin position="392"/>
        <end position="416"/>
    </location>
</feature>
<proteinExistence type="inferred from homology"/>
<dbReference type="Ensembl" id="ENSPCET00000023209.1">
    <property type="protein sequence ID" value="ENSPCEP00000022454.1"/>
    <property type="gene ID" value="ENSPCEG00000017147.1"/>
</dbReference>
<keyword evidence="13" id="KW-1185">Reference proteome</keyword>
<evidence type="ECO:0000256" key="1">
    <source>
        <dbReference type="ARBA" id="ARBA00004651"/>
    </source>
</evidence>
<evidence type="ECO:0000256" key="4">
    <source>
        <dbReference type="ARBA" id="ARBA00022475"/>
    </source>
</evidence>
<feature type="transmembrane region" description="Helical" evidence="10">
    <location>
        <begin position="95"/>
        <end position="115"/>
    </location>
</feature>
<dbReference type="Gene3D" id="1.10.3430.10">
    <property type="entry name" value="Ammonium transporter AmtB like domains"/>
    <property type="match status" value="1"/>
</dbReference>
<dbReference type="PRINTS" id="PR00342">
    <property type="entry name" value="RHESUSRHD"/>
</dbReference>
<feature type="transmembrane region" description="Helical" evidence="10">
    <location>
        <begin position="305"/>
        <end position="326"/>
    </location>
</feature>
<dbReference type="Pfam" id="PF00909">
    <property type="entry name" value="Ammonium_transp"/>
    <property type="match status" value="1"/>
</dbReference>
<dbReference type="FunFam" id="1.10.3430.10:FF:000001">
    <property type="entry name" value="Ammonium transporter Rh type C"/>
    <property type="match status" value="1"/>
</dbReference>
<dbReference type="PANTHER" id="PTHR11730">
    <property type="entry name" value="AMMONIUM TRANSPORTER"/>
    <property type="match status" value="1"/>
</dbReference>
<keyword evidence="5 10" id="KW-0812">Transmembrane</keyword>
<evidence type="ECO:0000256" key="7">
    <source>
        <dbReference type="ARBA" id="ARBA00023136"/>
    </source>
</evidence>
<comment type="subcellular location">
    <subcellularLocation>
        <location evidence="1">Cell membrane</location>
        <topology evidence="1">Multi-pass membrane protein</topology>
    </subcellularLocation>
</comment>
<feature type="transmembrane region" description="Helical" evidence="10">
    <location>
        <begin position="12"/>
        <end position="33"/>
    </location>
</feature>
<dbReference type="Proteomes" id="UP000694393">
    <property type="component" value="Unplaced"/>
</dbReference>
<dbReference type="GO" id="GO:0005886">
    <property type="term" value="C:plasma membrane"/>
    <property type="evidence" value="ECO:0007669"/>
    <property type="project" value="UniProtKB-SubCell"/>
</dbReference>
<evidence type="ECO:0000313" key="12">
    <source>
        <dbReference type="Ensembl" id="ENSPCEP00000022454.1"/>
    </source>
</evidence>
<feature type="transmembrane region" description="Helical" evidence="10">
    <location>
        <begin position="281"/>
        <end position="299"/>
    </location>
</feature>
<evidence type="ECO:0000256" key="8">
    <source>
        <dbReference type="ARBA" id="ARBA00023177"/>
    </source>
</evidence>
<dbReference type="SUPFAM" id="SSF111352">
    <property type="entry name" value="Ammonium transporter"/>
    <property type="match status" value="1"/>
</dbReference>
<feature type="transmembrane region" description="Helical" evidence="10">
    <location>
        <begin position="153"/>
        <end position="172"/>
    </location>
</feature>
<keyword evidence="6 10" id="KW-1133">Transmembrane helix</keyword>
<evidence type="ECO:0000256" key="5">
    <source>
        <dbReference type="ARBA" id="ARBA00022692"/>
    </source>
</evidence>
<reference evidence="12" key="2">
    <citation type="submission" date="2025-09" db="UniProtKB">
        <authorList>
            <consortium name="Ensembl"/>
        </authorList>
    </citation>
    <scope>IDENTIFICATION</scope>
</reference>
<evidence type="ECO:0000256" key="3">
    <source>
        <dbReference type="ARBA" id="ARBA00022448"/>
    </source>
</evidence>
<evidence type="ECO:0000256" key="9">
    <source>
        <dbReference type="ARBA" id="ARBA00023180"/>
    </source>
</evidence>
<dbReference type="GO" id="GO:0097272">
    <property type="term" value="P:ammonium homeostasis"/>
    <property type="evidence" value="ECO:0007669"/>
    <property type="project" value="TreeGrafter"/>
</dbReference>
<keyword evidence="7 10" id="KW-0472">Membrane</keyword>
<accession>A0A8C8SNQ4</accession>
<organism evidence="12 13">
    <name type="scientific">Pelusios castaneus</name>
    <name type="common">West African mud turtle</name>
    <dbReference type="NCBI Taxonomy" id="367368"/>
    <lineage>
        <taxon>Eukaryota</taxon>
        <taxon>Metazoa</taxon>
        <taxon>Chordata</taxon>
        <taxon>Craniata</taxon>
        <taxon>Vertebrata</taxon>
        <taxon>Euteleostomi</taxon>
        <taxon>Archelosauria</taxon>
        <taxon>Testudinata</taxon>
        <taxon>Testudines</taxon>
        <taxon>Pleurodira</taxon>
        <taxon>Pelomedusidae</taxon>
        <taxon>Pelusios</taxon>
    </lineage>
</organism>
<feature type="transmembrane region" description="Helical" evidence="10">
    <location>
        <begin position="184"/>
        <end position="202"/>
    </location>
</feature>
<dbReference type="InterPro" id="IPR029020">
    <property type="entry name" value="Ammonium/urea_transptr"/>
</dbReference>
<evidence type="ECO:0000256" key="6">
    <source>
        <dbReference type="ARBA" id="ARBA00022989"/>
    </source>
</evidence>
<dbReference type="GO" id="GO:0008519">
    <property type="term" value="F:ammonium channel activity"/>
    <property type="evidence" value="ECO:0007669"/>
    <property type="project" value="InterPro"/>
</dbReference>
<evidence type="ECO:0000256" key="10">
    <source>
        <dbReference type="SAM" id="Phobius"/>
    </source>
</evidence>
<reference evidence="12" key="1">
    <citation type="submission" date="2025-08" db="UniProtKB">
        <authorList>
            <consortium name="Ensembl"/>
        </authorList>
    </citation>
    <scope>IDENTIFICATION</scope>
</reference>
<feature type="transmembrane region" description="Helical" evidence="10">
    <location>
        <begin position="347"/>
        <end position="365"/>
    </location>
</feature>
<evidence type="ECO:0000259" key="11">
    <source>
        <dbReference type="Pfam" id="PF00909"/>
    </source>
</evidence>
<keyword evidence="8" id="KW-0924">Ammonia transport</keyword>
<dbReference type="AlphaFoldDB" id="A0A8C8SNQ4"/>
<name>A0A8C8SNQ4_9SAUR</name>
<sequence>MSDNTNHLRLKLPAICFLLQLFTIILFAVFVRYDHETSARLWHQELRQHNKSKLENDFYFRYPSFQDVHTMIFIGFGFLMTFLKRYGFGSVAFNFLIAAFAIQWSTLIQGFFHSFHNGKIYIGIESMINADFCSGAVLISFGAVLGKTSPVQLLLMALFEVTFFGINEYILLSVLGAKDAGGSMTIHTFGAYFGLMVSRVLYRPQLDKSREKEGSVYHSDLFAMIGTIYLWLFWPSFNSAITAHGDDQQRTVMNTYFSLAACTLATFAMSALVNGEGKLDMVHIQNAALAGGVVVGTSGEMMLTPFGAMIAGFLAGLISTLGFKFLTPILDSRLKIQDTCGVHNLHGMPGILGALLGALVAALATQDVYGDGMTDVFPLIADGSRTATSQGVFQFFALLITLGFAVVGGSLVGAVLKIRILGSPLDTQCFEDQIYWEVPADHPDGYGHMMAVNSEDQERSASI</sequence>
<feature type="transmembrane region" description="Helical" evidence="10">
    <location>
        <begin position="254"/>
        <end position="274"/>
    </location>
</feature>
<evidence type="ECO:0000313" key="13">
    <source>
        <dbReference type="Proteomes" id="UP000694393"/>
    </source>
</evidence>
<dbReference type="InterPro" id="IPR002229">
    <property type="entry name" value="RhesusRHD"/>
</dbReference>
<feature type="transmembrane region" description="Helical" evidence="10">
    <location>
        <begin position="214"/>
        <end position="234"/>
    </location>
</feature>
<feature type="domain" description="Ammonium transporter AmtB-like" evidence="11">
    <location>
        <begin position="53"/>
        <end position="420"/>
    </location>
</feature>
<keyword evidence="3" id="KW-0813">Transport</keyword>
<feature type="transmembrane region" description="Helical" evidence="10">
    <location>
        <begin position="64"/>
        <end position="83"/>
    </location>
</feature>
<evidence type="ECO:0000256" key="2">
    <source>
        <dbReference type="ARBA" id="ARBA00011036"/>
    </source>
</evidence>
<feature type="transmembrane region" description="Helical" evidence="10">
    <location>
        <begin position="127"/>
        <end position="146"/>
    </location>
</feature>
<keyword evidence="4" id="KW-1003">Cell membrane</keyword>
<protein>
    <submittedName>
        <fullName evidence="12">Rh family B glycoprotein (gene/pseudogene)</fullName>
    </submittedName>
</protein>
<keyword evidence="9" id="KW-0325">Glycoprotein</keyword>
<dbReference type="PANTHER" id="PTHR11730:SF42">
    <property type="entry name" value="AMMONIUM TRANSPORTER RH TYPE B"/>
    <property type="match status" value="1"/>
</dbReference>
<comment type="similarity">
    <text evidence="2">Belongs to the ammonium transporter (TC 2.A.49) family. Rh subfamily.</text>
</comment>